<gene>
    <name evidence="1" type="ORF">ARMOST_07954</name>
</gene>
<sequence length="196" mass="21088">MSLTNSAPSLRGQCVEHTDYTFCLCSHFFPARDAHYCTCGHGIHAHIDYISMVVHHCPATHCAAYVQDTPQTQECTCAAPLIDHVPIVNPYRVPAALPYRAEFFAGGVQSNVATPPSNAVAASSPNIANLILSPPPLVPSPSHQLYSSEPTIQADIPGHYPHTNDRFDADAANGQLYDHSNVTYSTAPDMNAASYA</sequence>
<dbReference type="AlphaFoldDB" id="A0A284R796"/>
<proteinExistence type="predicted"/>
<dbReference type="EMBL" id="FUEG01000005">
    <property type="protein sequence ID" value="SJL04586.1"/>
    <property type="molecule type" value="Genomic_DNA"/>
</dbReference>
<dbReference type="Proteomes" id="UP000219338">
    <property type="component" value="Unassembled WGS sequence"/>
</dbReference>
<evidence type="ECO:0000313" key="1">
    <source>
        <dbReference type="EMBL" id="SJL04586.1"/>
    </source>
</evidence>
<reference evidence="2" key="1">
    <citation type="journal article" date="2017" name="Nat. Ecol. Evol.">
        <title>Genome expansion and lineage-specific genetic innovations in the forest pathogenic fungi Armillaria.</title>
        <authorList>
            <person name="Sipos G."/>
            <person name="Prasanna A.N."/>
            <person name="Walter M.C."/>
            <person name="O'Connor E."/>
            <person name="Balint B."/>
            <person name="Krizsan K."/>
            <person name="Kiss B."/>
            <person name="Hess J."/>
            <person name="Varga T."/>
            <person name="Slot J."/>
            <person name="Riley R."/>
            <person name="Boka B."/>
            <person name="Rigling D."/>
            <person name="Barry K."/>
            <person name="Lee J."/>
            <person name="Mihaltcheva S."/>
            <person name="LaButti K."/>
            <person name="Lipzen A."/>
            <person name="Waldron R."/>
            <person name="Moloney N.M."/>
            <person name="Sperisen C."/>
            <person name="Kredics L."/>
            <person name="Vagvoelgyi C."/>
            <person name="Patrignani A."/>
            <person name="Fitzpatrick D."/>
            <person name="Nagy I."/>
            <person name="Doyle S."/>
            <person name="Anderson J.B."/>
            <person name="Grigoriev I.V."/>
            <person name="Gueldener U."/>
            <person name="Muensterkoetter M."/>
            <person name="Nagy L.G."/>
        </authorList>
    </citation>
    <scope>NUCLEOTIDE SEQUENCE [LARGE SCALE GENOMIC DNA]</scope>
    <source>
        <strain evidence="2">C18/9</strain>
    </source>
</reference>
<evidence type="ECO:0000313" key="2">
    <source>
        <dbReference type="Proteomes" id="UP000219338"/>
    </source>
</evidence>
<protein>
    <submittedName>
        <fullName evidence="1">Uncharacterized protein</fullName>
    </submittedName>
</protein>
<dbReference type="OrthoDB" id="2886059at2759"/>
<dbReference type="OMA" id="ECTCAAP"/>
<keyword evidence="2" id="KW-1185">Reference proteome</keyword>
<accession>A0A284R796</accession>
<name>A0A284R796_ARMOS</name>
<organism evidence="1 2">
    <name type="scientific">Armillaria ostoyae</name>
    <name type="common">Armillaria root rot fungus</name>
    <dbReference type="NCBI Taxonomy" id="47428"/>
    <lineage>
        <taxon>Eukaryota</taxon>
        <taxon>Fungi</taxon>
        <taxon>Dikarya</taxon>
        <taxon>Basidiomycota</taxon>
        <taxon>Agaricomycotina</taxon>
        <taxon>Agaricomycetes</taxon>
        <taxon>Agaricomycetidae</taxon>
        <taxon>Agaricales</taxon>
        <taxon>Marasmiineae</taxon>
        <taxon>Physalacriaceae</taxon>
        <taxon>Armillaria</taxon>
    </lineage>
</organism>